<gene>
    <name evidence="2" type="ORF">EXM65_15700</name>
</gene>
<evidence type="ECO:0000256" key="1">
    <source>
        <dbReference type="SAM" id="SignalP"/>
    </source>
</evidence>
<feature type="signal peptide" evidence="1">
    <location>
        <begin position="1"/>
        <end position="26"/>
    </location>
</feature>
<dbReference type="Proteomes" id="UP000472355">
    <property type="component" value="Unassembled WGS sequence"/>
</dbReference>
<organism evidence="2 3">
    <name type="scientific">Clostridium botulinum</name>
    <dbReference type="NCBI Taxonomy" id="1491"/>
    <lineage>
        <taxon>Bacteria</taxon>
        <taxon>Bacillati</taxon>
        <taxon>Bacillota</taxon>
        <taxon>Clostridia</taxon>
        <taxon>Eubacteriales</taxon>
        <taxon>Clostridiaceae</taxon>
        <taxon>Clostridium</taxon>
    </lineage>
</organism>
<sequence>MKIKKLMSICAMSLAVVCCTSVTTFAAQNSDARSDAAKKVTMNFWKEGYVIDGINININTPIKNYVTEDLLDFIKDLEIADFDTSKGIKENLEKISEKQAELKEAGKLDELIKNEENLMKIKDFVKDMLEDYEDAANGELKDKNGKIISLAECIKYDFNVDAYGNLTVGKNINGKTTATLEKNNKILFQVNSENIYNMKSELSGINSWSDLKDWMKNYVDKSTLDGLNALNK</sequence>
<proteinExistence type="predicted"/>
<dbReference type="AlphaFoldDB" id="A0A6M0SRP2"/>
<evidence type="ECO:0000313" key="3">
    <source>
        <dbReference type="Proteomes" id="UP000472355"/>
    </source>
</evidence>
<name>A0A6M0SRP2_CLOBO</name>
<keyword evidence="1" id="KW-0732">Signal</keyword>
<reference evidence="2 3" key="1">
    <citation type="submission" date="2019-02" db="EMBL/GenBank/DDBJ databases">
        <title>Genome sequencing of Clostridium botulinum clinical isolates.</title>
        <authorList>
            <person name="Brunt J."/>
            <person name="Van Vliet A.H.M."/>
            <person name="Stringer S.C."/>
            <person name="Grant K.A."/>
            <person name="Carter A.C."/>
            <person name="Peck M.W."/>
        </authorList>
    </citation>
    <scope>NUCLEOTIDE SEQUENCE [LARGE SCALE GENOMIC DNA]</scope>
    <source>
        <strain evidence="2 3">H113700579</strain>
    </source>
</reference>
<feature type="chain" id="PRO_5038796980" description="DUF5105 domain-containing protein" evidence="1">
    <location>
        <begin position="27"/>
        <end position="232"/>
    </location>
</feature>
<evidence type="ECO:0008006" key="4">
    <source>
        <dbReference type="Google" id="ProtNLM"/>
    </source>
</evidence>
<dbReference type="EMBL" id="SGKU01000055">
    <property type="protein sequence ID" value="NFA43971.1"/>
    <property type="molecule type" value="Genomic_DNA"/>
</dbReference>
<accession>A0A6M0SRP2</accession>
<evidence type="ECO:0000313" key="2">
    <source>
        <dbReference type="EMBL" id="NFA43971.1"/>
    </source>
</evidence>
<comment type="caution">
    <text evidence="2">The sequence shown here is derived from an EMBL/GenBank/DDBJ whole genome shotgun (WGS) entry which is preliminary data.</text>
</comment>
<protein>
    <recommendedName>
        <fullName evidence="4">DUF5105 domain-containing protein</fullName>
    </recommendedName>
</protein>